<feature type="domain" description="V-ATPase proteolipid subunit C-like" evidence="9">
    <location>
        <begin position="83"/>
        <end position="142"/>
    </location>
</feature>
<keyword evidence="5 8" id="KW-1133">Transmembrane helix</keyword>
<reference evidence="10 11" key="1">
    <citation type="journal article" date="2021" name="Sci. Rep.">
        <title>The distribution of antibiotic resistance genes in chicken gut microbiota commensals.</title>
        <authorList>
            <person name="Juricova H."/>
            <person name="Matiasovicova J."/>
            <person name="Kubasova T."/>
            <person name="Cejkova D."/>
            <person name="Rychlik I."/>
        </authorList>
    </citation>
    <scope>NUCLEOTIDE SEQUENCE [LARGE SCALE GENOMIC DNA]</scope>
    <source>
        <strain evidence="10 11">An564</strain>
    </source>
</reference>
<keyword evidence="7 8" id="KW-0472">Membrane</keyword>
<protein>
    <submittedName>
        <fullName evidence="10">ATPase</fullName>
    </submittedName>
</protein>
<feature type="transmembrane region" description="Helical" evidence="8">
    <location>
        <begin position="121"/>
        <end position="143"/>
    </location>
</feature>
<accession>A0ABS2GKS3</accession>
<keyword evidence="6 8" id="KW-0406">Ion transport</keyword>
<evidence type="ECO:0000256" key="3">
    <source>
        <dbReference type="ARBA" id="ARBA00022448"/>
    </source>
</evidence>
<dbReference type="InterPro" id="IPR002379">
    <property type="entry name" value="ATPase_proteolipid_c-like_dom"/>
</dbReference>
<dbReference type="Proteomes" id="UP000724149">
    <property type="component" value="Unassembled WGS sequence"/>
</dbReference>
<name>A0ABS2GKS3_9FIRM</name>
<evidence type="ECO:0000313" key="11">
    <source>
        <dbReference type="Proteomes" id="UP000724149"/>
    </source>
</evidence>
<comment type="subcellular location">
    <subcellularLocation>
        <location evidence="1">Membrane</location>
        <topology evidence="1">Multi-pass membrane protein</topology>
    </subcellularLocation>
</comment>
<gene>
    <name evidence="10" type="ORF">H9X81_00405</name>
</gene>
<feature type="transmembrane region" description="Helical" evidence="8">
    <location>
        <begin position="42"/>
        <end position="62"/>
    </location>
</feature>
<evidence type="ECO:0000256" key="2">
    <source>
        <dbReference type="ARBA" id="ARBA00007296"/>
    </source>
</evidence>
<dbReference type="SUPFAM" id="SSF81333">
    <property type="entry name" value="F1F0 ATP synthase subunit C"/>
    <property type="match status" value="1"/>
</dbReference>
<dbReference type="Gene3D" id="1.20.120.610">
    <property type="entry name" value="lithium bound rotor ring of v- atpase"/>
    <property type="match status" value="1"/>
</dbReference>
<keyword evidence="4 8" id="KW-0812">Transmembrane</keyword>
<evidence type="ECO:0000256" key="8">
    <source>
        <dbReference type="RuleBase" id="RU363060"/>
    </source>
</evidence>
<dbReference type="CDD" id="cd18120">
    <property type="entry name" value="ATP-synt_Vo_Ao_c"/>
    <property type="match status" value="1"/>
</dbReference>
<evidence type="ECO:0000256" key="6">
    <source>
        <dbReference type="ARBA" id="ARBA00023065"/>
    </source>
</evidence>
<sequence>MSILTLIVPAIAVLLIAAPLVSVAQGKVTGKSAIRNRFALHFGAFALACICAVAVPASGVAFAETAGTVASIMGTNAQGMGFLAAALVTGLAAIGAGVAVASAAPAAIGAVSEDPKAFGKAIIFVVLGEGIAIYGLLISILIINKL</sequence>
<evidence type="ECO:0000256" key="7">
    <source>
        <dbReference type="ARBA" id="ARBA00023136"/>
    </source>
</evidence>
<keyword evidence="3 8" id="KW-0813">Transport</keyword>
<dbReference type="Pfam" id="PF00137">
    <property type="entry name" value="ATP-synt_C"/>
    <property type="match status" value="1"/>
</dbReference>
<proteinExistence type="inferred from homology"/>
<evidence type="ECO:0000313" key="10">
    <source>
        <dbReference type="EMBL" id="MBM6922154.1"/>
    </source>
</evidence>
<evidence type="ECO:0000259" key="9">
    <source>
        <dbReference type="Pfam" id="PF00137"/>
    </source>
</evidence>
<keyword evidence="11" id="KW-1185">Reference proteome</keyword>
<evidence type="ECO:0000256" key="4">
    <source>
        <dbReference type="ARBA" id="ARBA00022692"/>
    </source>
</evidence>
<dbReference type="RefSeq" id="WP_177504149.1">
    <property type="nucleotide sequence ID" value="NZ_JACSNR010000001.1"/>
</dbReference>
<organism evidence="10 11">
    <name type="scientific">Hydrogenoanaerobacterium saccharovorans</name>
    <dbReference type="NCBI Taxonomy" id="474960"/>
    <lineage>
        <taxon>Bacteria</taxon>
        <taxon>Bacillati</taxon>
        <taxon>Bacillota</taxon>
        <taxon>Clostridia</taxon>
        <taxon>Eubacteriales</taxon>
        <taxon>Oscillospiraceae</taxon>
        <taxon>Hydrogenoanaerobacterium</taxon>
    </lineage>
</organism>
<evidence type="ECO:0000256" key="5">
    <source>
        <dbReference type="ARBA" id="ARBA00022989"/>
    </source>
</evidence>
<comment type="caution">
    <text evidence="10">The sequence shown here is derived from an EMBL/GenBank/DDBJ whole genome shotgun (WGS) entry which is preliminary data.</text>
</comment>
<comment type="similarity">
    <text evidence="2 8">Belongs to the V-ATPase proteolipid subunit family.</text>
</comment>
<dbReference type="PRINTS" id="PR00122">
    <property type="entry name" value="VACATPASE"/>
</dbReference>
<dbReference type="InterPro" id="IPR000245">
    <property type="entry name" value="ATPase_proteolipid_csu"/>
</dbReference>
<feature type="transmembrane region" description="Helical" evidence="8">
    <location>
        <begin position="82"/>
        <end position="109"/>
    </location>
</feature>
<dbReference type="EMBL" id="JACSNR010000001">
    <property type="protein sequence ID" value="MBM6922154.1"/>
    <property type="molecule type" value="Genomic_DNA"/>
</dbReference>
<evidence type="ECO:0000256" key="1">
    <source>
        <dbReference type="ARBA" id="ARBA00004141"/>
    </source>
</evidence>
<dbReference type="InterPro" id="IPR035921">
    <property type="entry name" value="F/V-ATP_Csub_sf"/>
</dbReference>